<accession>A0A1E5GG44</accession>
<proteinExistence type="inferred from homology"/>
<evidence type="ECO:0000256" key="7">
    <source>
        <dbReference type="RuleBase" id="RU362042"/>
    </source>
</evidence>
<dbReference type="Proteomes" id="UP000094068">
    <property type="component" value="Unassembled WGS sequence"/>
</dbReference>
<keyword evidence="7" id="KW-1133">Transmembrane helix</keyword>
<keyword evidence="5 7" id="KW-0645">Protease</keyword>
<gene>
    <name evidence="10" type="ORF">BCR21_10490</name>
</gene>
<evidence type="ECO:0000256" key="4">
    <source>
        <dbReference type="ARBA" id="ARBA00013208"/>
    </source>
</evidence>
<evidence type="ECO:0000256" key="5">
    <source>
        <dbReference type="ARBA" id="ARBA00022670"/>
    </source>
</evidence>
<dbReference type="AlphaFoldDB" id="A0A1E5GG44"/>
<evidence type="ECO:0000256" key="1">
    <source>
        <dbReference type="ARBA" id="ARBA00000677"/>
    </source>
</evidence>
<dbReference type="PRINTS" id="PR00727">
    <property type="entry name" value="LEADERPTASE"/>
</dbReference>
<dbReference type="GO" id="GO:0006465">
    <property type="term" value="P:signal peptide processing"/>
    <property type="evidence" value="ECO:0007669"/>
    <property type="project" value="InterPro"/>
</dbReference>
<comment type="similarity">
    <text evidence="3 7">Belongs to the peptidase S26 family.</text>
</comment>
<dbReference type="SUPFAM" id="SSF51306">
    <property type="entry name" value="LexA/Signal peptidase"/>
    <property type="match status" value="1"/>
</dbReference>
<dbReference type="InterPro" id="IPR036286">
    <property type="entry name" value="LexA/Signal_pep-like_sf"/>
</dbReference>
<evidence type="ECO:0000256" key="8">
    <source>
        <dbReference type="SAM" id="MobiDB-lite"/>
    </source>
</evidence>
<evidence type="ECO:0000259" key="9">
    <source>
        <dbReference type="Pfam" id="PF10502"/>
    </source>
</evidence>
<dbReference type="GO" id="GO:0009003">
    <property type="term" value="F:signal peptidase activity"/>
    <property type="evidence" value="ECO:0007669"/>
    <property type="project" value="UniProtKB-EC"/>
</dbReference>
<dbReference type="Pfam" id="PF10502">
    <property type="entry name" value="Peptidase_S26"/>
    <property type="match status" value="1"/>
</dbReference>
<reference evidence="11" key="1">
    <citation type="submission" date="2016-09" db="EMBL/GenBank/DDBJ databases">
        <authorList>
            <person name="Gulvik C.A."/>
        </authorList>
    </citation>
    <scope>NUCLEOTIDE SEQUENCE [LARGE SCALE GENOMIC DNA]</scope>
    <source>
        <strain evidence="11">DSM 23328</strain>
    </source>
</reference>
<dbReference type="EC" id="3.4.21.89" evidence="4 7"/>
<keyword evidence="11" id="KW-1185">Reference proteome</keyword>
<dbReference type="NCBIfam" id="TIGR02227">
    <property type="entry name" value="sigpep_I_bact"/>
    <property type="match status" value="1"/>
</dbReference>
<dbReference type="RefSeq" id="WP_069646464.1">
    <property type="nucleotide sequence ID" value="NZ_MIJZ01000013.1"/>
</dbReference>
<dbReference type="PANTHER" id="PTHR43390">
    <property type="entry name" value="SIGNAL PEPTIDASE I"/>
    <property type="match status" value="1"/>
</dbReference>
<dbReference type="STRING" id="903984.BCR21_10490"/>
<feature type="region of interest" description="Disordered" evidence="8">
    <location>
        <begin position="1"/>
        <end position="55"/>
    </location>
</feature>
<sequence length="239" mass="27867">MESRKRTVKKKKHHANPSPNQKKKPQKQEQSKKSQQKRKRRRKGKSKKALIEAQKRRKKQKRKYLLFEFLGAIAITSILVLLMSVFLFSLPKVEGYSMVSTLRDGDRVYVNKIGKLKTFELVYVQIPGTKEKEVRRIIGMPGQKVTYKNDQLQIDGQDREEKFIFDEKQTSQENGRLYTDDFSIFTLTGSSEIPEGKYLVLGDNRPYSVDSRQYGLIDQKDIIGVVEMRILPLHLLQSF</sequence>
<dbReference type="GO" id="GO:0005886">
    <property type="term" value="C:plasma membrane"/>
    <property type="evidence" value="ECO:0007669"/>
    <property type="project" value="UniProtKB-SubCell"/>
</dbReference>
<comment type="caution">
    <text evidence="10">The sequence shown here is derived from an EMBL/GenBank/DDBJ whole genome shotgun (WGS) entry which is preliminary data.</text>
</comment>
<feature type="transmembrane region" description="Helical" evidence="7">
    <location>
        <begin position="64"/>
        <end position="90"/>
    </location>
</feature>
<keyword evidence="7" id="KW-0812">Transmembrane</keyword>
<dbReference type="InterPro" id="IPR000223">
    <property type="entry name" value="Pept_S26A_signal_pept_1"/>
</dbReference>
<evidence type="ECO:0000313" key="10">
    <source>
        <dbReference type="EMBL" id="OEG11706.1"/>
    </source>
</evidence>
<keyword evidence="6 7" id="KW-0378">Hydrolase</keyword>
<dbReference type="OrthoDB" id="2188996at2"/>
<protein>
    <recommendedName>
        <fullName evidence="4 7">Signal peptidase I</fullName>
        <ecNumber evidence="4 7">3.4.21.89</ecNumber>
    </recommendedName>
</protein>
<feature type="compositionally biased region" description="Basic residues" evidence="8">
    <location>
        <begin position="1"/>
        <end position="25"/>
    </location>
</feature>
<comment type="subcellular location">
    <subcellularLocation>
        <location evidence="2">Cell membrane</location>
        <topology evidence="2">Single-pass type II membrane protein</topology>
    </subcellularLocation>
    <subcellularLocation>
        <location evidence="7">Membrane</location>
        <topology evidence="7">Single-pass type II membrane protein</topology>
    </subcellularLocation>
</comment>
<dbReference type="PROSITE" id="PS00761">
    <property type="entry name" value="SPASE_I_3"/>
    <property type="match status" value="1"/>
</dbReference>
<evidence type="ECO:0000256" key="6">
    <source>
        <dbReference type="ARBA" id="ARBA00022801"/>
    </source>
</evidence>
<dbReference type="InterPro" id="IPR019533">
    <property type="entry name" value="Peptidase_S26"/>
</dbReference>
<evidence type="ECO:0000256" key="3">
    <source>
        <dbReference type="ARBA" id="ARBA00009370"/>
    </source>
</evidence>
<feature type="compositionally biased region" description="Basic residues" evidence="8">
    <location>
        <begin position="34"/>
        <end position="48"/>
    </location>
</feature>
<dbReference type="PANTHER" id="PTHR43390:SF1">
    <property type="entry name" value="CHLOROPLAST PROCESSING PEPTIDASE"/>
    <property type="match status" value="1"/>
</dbReference>
<comment type="catalytic activity">
    <reaction evidence="1 7">
        <text>Cleavage of hydrophobic, N-terminal signal or leader sequences from secreted and periplasmic proteins.</text>
        <dbReference type="EC" id="3.4.21.89"/>
    </reaction>
</comment>
<dbReference type="InterPro" id="IPR019758">
    <property type="entry name" value="Pept_S26A_signal_pept_1_CS"/>
</dbReference>
<keyword evidence="7" id="KW-0472">Membrane</keyword>
<dbReference type="EMBL" id="MIJZ01000013">
    <property type="protein sequence ID" value="OEG11706.1"/>
    <property type="molecule type" value="Genomic_DNA"/>
</dbReference>
<dbReference type="PROSITE" id="PS00501">
    <property type="entry name" value="SPASE_I_1"/>
    <property type="match status" value="1"/>
</dbReference>
<dbReference type="InterPro" id="IPR019756">
    <property type="entry name" value="Pept_S26A_signal_pept_1_Ser-AS"/>
</dbReference>
<dbReference type="CDD" id="cd06530">
    <property type="entry name" value="S26_SPase_I"/>
    <property type="match status" value="1"/>
</dbReference>
<dbReference type="Gene3D" id="2.10.109.10">
    <property type="entry name" value="Umud Fragment, subunit A"/>
    <property type="match status" value="1"/>
</dbReference>
<organism evidence="10 11">
    <name type="scientific">Enterococcus ureasiticus</name>
    <dbReference type="NCBI Taxonomy" id="903984"/>
    <lineage>
        <taxon>Bacteria</taxon>
        <taxon>Bacillati</taxon>
        <taxon>Bacillota</taxon>
        <taxon>Bacilli</taxon>
        <taxon>Lactobacillales</taxon>
        <taxon>Enterococcaceae</taxon>
        <taxon>Enterococcus</taxon>
    </lineage>
</organism>
<name>A0A1E5GG44_9ENTE</name>
<evidence type="ECO:0000256" key="2">
    <source>
        <dbReference type="ARBA" id="ARBA00004401"/>
    </source>
</evidence>
<evidence type="ECO:0000313" key="11">
    <source>
        <dbReference type="Proteomes" id="UP000094068"/>
    </source>
</evidence>
<feature type="domain" description="Peptidase S26" evidence="9">
    <location>
        <begin position="67"/>
        <end position="230"/>
    </location>
</feature>
<dbReference type="GO" id="GO:0004252">
    <property type="term" value="F:serine-type endopeptidase activity"/>
    <property type="evidence" value="ECO:0007669"/>
    <property type="project" value="InterPro"/>
</dbReference>